<evidence type="ECO:0000313" key="2">
    <source>
        <dbReference type="EnsemblMetazoa" id="XP_022670348"/>
    </source>
</evidence>
<dbReference type="InterPro" id="IPR002083">
    <property type="entry name" value="MATH/TRAF_dom"/>
</dbReference>
<evidence type="ECO:0008006" key="4">
    <source>
        <dbReference type="Google" id="ProtNLM"/>
    </source>
</evidence>
<feature type="compositionally biased region" description="Polar residues" evidence="1">
    <location>
        <begin position="600"/>
        <end position="615"/>
    </location>
</feature>
<feature type="region of interest" description="Disordered" evidence="1">
    <location>
        <begin position="514"/>
        <end position="544"/>
    </location>
</feature>
<dbReference type="RefSeq" id="XP_022670348.1">
    <property type="nucleotide sequence ID" value="XM_022814613.1"/>
</dbReference>
<organism evidence="2 3">
    <name type="scientific">Varroa destructor</name>
    <name type="common">Honeybee mite</name>
    <dbReference type="NCBI Taxonomy" id="109461"/>
    <lineage>
        <taxon>Eukaryota</taxon>
        <taxon>Metazoa</taxon>
        <taxon>Ecdysozoa</taxon>
        <taxon>Arthropoda</taxon>
        <taxon>Chelicerata</taxon>
        <taxon>Arachnida</taxon>
        <taxon>Acari</taxon>
        <taxon>Parasitiformes</taxon>
        <taxon>Mesostigmata</taxon>
        <taxon>Gamasina</taxon>
        <taxon>Dermanyssoidea</taxon>
        <taxon>Varroidae</taxon>
        <taxon>Varroa</taxon>
    </lineage>
</organism>
<dbReference type="InParanoid" id="A0A7M7KQB5"/>
<name>A0A7M7KQB5_VARDE</name>
<dbReference type="OrthoDB" id="10035275at2759"/>
<dbReference type="Gene3D" id="2.60.210.10">
    <property type="entry name" value="Apoptosis, Tumor Necrosis Factor Receptor Associated Protein 2, Chain A"/>
    <property type="match status" value="1"/>
</dbReference>
<keyword evidence="3" id="KW-1185">Reference proteome</keyword>
<proteinExistence type="predicted"/>
<dbReference type="EnsemblMetazoa" id="XM_022814613">
    <property type="protein sequence ID" value="XP_022670348"/>
    <property type="gene ID" value="LOC111254102"/>
</dbReference>
<dbReference type="OMA" id="RWAVSFV"/>
<protein>
    <recommendedName>
        <fullName evidence="4">MATH domain-containing protein</fullName>
    </recommendedName>
</protein>
<dbReference type="CDD" id="cd00121">
    <property type="entry name" value="MATH"/>
    <property type="match status" value="1"/>
</dbReference>
<evidence type="ECO:0000256" key="1">
    <source>
        <dbReference type="SAM" id="MobiDB-lite"/>
    </source>
</evidence>
<reference evidence="2" key="1">
    <citation type="submission" date="2021-01" db="UniProtKB">
        <authorList>
            <consortium name="EnsemblMetazoa"/>
        </authorList>
    </citation>
    <scope>IDENTIFICATION</scope>
</reference>
<accession>A0A7M7KQB5</accession>
<dbReference type="AlphaFoldDB" id="A0A7M7KQB5"/>
<dbReference type="InterPro" id="IPR008974">
    <property type="entry name" value="TRAF-like"/>
</dbReference>
<sequence>MALLYRFTRLNDRSNTGIFTFIVTRTVTRDIHRDAVTKDFAHGYHRWALSFVRTEKTLGVFLVIRNPAQSSRCCVDFTLTLLNREHFSRNESLSEKQTPFTVDSPAHGAAKWLPLAELAERRFADETGEFLVELSMANVSTMFDADIKIPPHYMGNSIGVGAHDEGRRYTTTMHQQHIVKIESPFLSFGGFEWNVVVLPFGSPEDNESPRAPKVLLNRLTGFEHPCRVQYRLVLGGGKNTVESGLLDQISDLAGRIRGFPLKGICGSIKELMSPRSGQLHVHLQMISANVISEAKVPIAPQQSNNINMQQGIVGLAGLGGLSPSSTANCYDRDKQAWTVEADFERDYLRLKLFYADMGAVPRNHLRYVAWNTYVIRAPPGGGKESVLAVNAPHSAYYVQDGMDLGVLIDVDIPTRVLREQLSPYVDSQNQLTIHVEWLENQLLFGANYHRYDDIARIHQQQMKREVAALQSENYTLERQVFSYQRSISSYQMQSNQSNMVPLVPNVGRHPIQQGHQSQSVQQLQSQGQIHQPPTNINPSSRSGVAPLGHEVIEDTDEMLARRLAAHGLGNSAATGHNPLAYGPIQPDQAGMKLGPPDNMGRSTGSPHNNLNDTGY</sequence>
<feature type="region of interest" description="Disordered" evidence="1">
    <location>
        <begin position="571"/>
        <end position="615"/>
    </location>
</feature>
<dbReference type="SUPFAM" id="SSF49599">
    <property type="entry name" value="TRAF domain-like"/>
    <property type="match status" value="1"/>
</dbReference>
<dbReference type="EnsemblMetazoa" id="XM_022814614">
    <property type="protein sequence ID" value="XP_022670349"/>
    <property type="gene ID" value="LOC111254102"/>
</dbReference>
<feature type="compositionally biased region" description="Low complexity" evidence="1">
    <location>
        <begin position="514"/>
        <end position="531"/>
    </location>
</feature>
<dbReference type="RefSeq" id="XP_022670349.1">
    <property type="nucleotide sequence ID" value="XM_022814614.1"/>
</dbReference>
<dbReference type="GeneID" id="111254102"/>
<dbReference type="Proteomes" id="UP000594260">
    <property type="component" value="Unplaced"/>
</dbReference>
<dbReference type="KEGG" id="vde:111254102"/>
<feature type="compositionally biased region" description="Polar residues" evidence="1">
    <location>
        <begin position="532"/>
        <end position="542"/>
    </location>
</feature>
<evidence type="ECO:0000313" key="3">
    <source>
        <dbReference type="Proteomes" id="UP000594260"/>
    </source>
</evidence>